<proteinExistence type="predicted"/>
<protein>
    <submittedName>
        <fullName evidence="2">Uncharacterized protein LOC108618007</fullName>
    </submittedName>
</protein>
<dbReference type="InterPro" id="IPR036322">
    <property type="entry name" value="WD40_repeat_dom_sf"/>
</dbReference>
<evidence type="ECO:0000313" key="1">
    <source>
        <dbReference type="Proteomes" id="UP000694904"/>
    </source>
</evidence>
<dbReference type="PANTHER" id="PTHR14494:SF0">
    <property type="entry name" value="ALADIN"/>
    <property type="match status" value="1"/>
</dbReference>
<name>A0ABM1PQB5_DROAR</name>
<evidence type="ECO:0000313" key="2">
    <source>
        <dbReference type="RefSeq" id="XP_017869401.1"/>
    </source>
</evidence>
<organism evidence="1 2">
    <name type="scientific">Drosophila arizonae</name>
    <name type="common">Fruit fly</name>
    <dbReference type="NCBI Taxonomy" id="7263"/>
    <lineage>
        <taxon>Eukaryota</taxon>
        <taxon>Metazoa</taxon>
        <taxon>Ecdysozoa</taxon>
        <taxon>Arthropoda</taxon>
        <taxon>Hexapoda</taxon>
        <taxon>Insecta</taxon>
        <taxon>Pterygota</taxon>
        <taxon>Neoptera</taxon>
        <taxon>Endopterygota</taxon>
        <taxon>Diptera</taxon>
        <taxon>Brachycera</taxon>
        <taxon>Muscomorpha</taxon>
        <taxon>Ephydroidea</taxon>
        <taxon>Drosophilidae</taxon>
        <taxon>Drosophila</taxon>
    </lineage>
</organism>
<dbReference type="Proteomes" id="UP000694904">
    <property type="component" value="Chromosome X"/>
</dbReference>
<keyword evidence="1" id="KW-1185">Reference proteome</keyword>
<dbReference type="SUPFAM" id="SSF50978">
    <property type="entry name" value="WD40 repeat-like"/>
    <property type="match status" value="1"/>
</dbReference>
<sequence>MLRNVNEFVRRNTFVRFRPEPLNDFQEESPIQRVLSRVTEFYKCFIANCQRLKLKYLRLRDRMNSWSHHRYDTGLASLDDLAANSETLDFKTTKIRYVVCHPTDNQRCLLTCNDVALVYQDMCLKPHYLISPKQRNISCAAFRPWDGTHLAVGGEGGICVWSISKAGVKSMVWYDYREEEFIYDLQWLQGGSLLGSASLGNQRIQIWHTALRLVLQELYMPVSGTNYWALRHPLDLMYLIYYIRERSSLYGYRNNMDVMSNKLVKRMPLQTAAWTAKGNHLLYVLKGSSKVMGASSSKDVGIFKQENKVWSSREVIDLDRFFCNWHQCVGGPIQSMAMDPVHVYVTFTFTNQSFILLCVLHIPLNCCIKLHPLQIINSPVPGLCGRPSCHTFGNSRLSGENIERSLVICWSSSHLQIEELTAQTREDALLFEEHEIPFKHDIYQIGKN</sequence>
<dbReference type="InterPro" id="IPR045139">
    <property type="entry name" value="Aladin"/>
</dbReference>
<dbReference type="Gene3D" id="2.130.10.10">
    <property type="entry name" value="YVTN repeat-like/Quinoprotein amine dehydrogenase"/>
    <property type="match status" value="1"/>
</dbReference>
<dbReference type="InterPro" id="IPR015943">
    <property type="entry name" value="WD40/YVTN_repeat-like_dom_sf"/>
</dbReference>
<accession>A0ABM1PQB5</accession>
<dbReference type="PANTHER" id="PTHR14494">
    <property type="entry name" value="ALADIN/ADRACALIN/AAAS"/>
    <property type="match status" value="1"/>
</dbReference>
<dbReference type="GeneID" id="108618007"/>
<dbReference type="RefSeq" id="XP_017869401.1">
    <property type="nucleotide sequence ID" value="XM_018013912.1"/>
</dbReference>
<reference evidence="2" key="3">
    <citation type="submission" date="2025-08" db="UniProtKB">
        <authorList>
            <consortium name="RefSeq"/>
        </authorList>
    </citation>
    <scope>IDENTIFICATION</scope>
    <source>
        <tissue evidence="2">Whole organism</tissue>
    </source>
</reference>
<reference evidence="1" key="2">
    <citation type="journal article" date="2016" name="G3 (Bethesda)">
        <title>Genome Evolution in Three Species of Cactophilic Drosophila.</title>
        <authorList>
            <person name="Sanchez-Flores A."/>
            <person name="Penazola F."/>
            <person name="Carpinteyro-Ponce J."/>
            <person name="Nazario-Yepiz N."/>
            <person name="Abreu-Goodger C."/>
            <person name="Machado C.A."/>
            <person name="Markow T.A."/>
        </authorList>
    </citation>
    <scope>NUCLEOTIDE SEQUENCE [LARGE SCALE GENOMIC DNA]</scope>
</reference>
<gene>
    <name evidence="2" type="primary">LOC108618007</name>
</gene>
<reference evidence="1" key="1">
    <citation type="journal article" date="1997" name="Nucleic Acids Res.">
        <title>tRNAscan-SE: a program for improved detection of transfer RNA genes in genomic sequence.</title>
        <authorList>
            <person name="Lowe T.M."/>
            <person name="Eddy S.R."/>
        </authorList>
    </citation>
    <scope>NUCLEOTIDE SEQUENCE [LARGE SCALE GENOMIC DNA]</scope>
</reference>